<feature type="chain" id="PRO_5021801583" evidence="10">
    <location>
        <begin position="23"/>
        <end position="742"/>
    </location>
</feature>
<evidence type="ECO:0000256" key="7">
    <source>
        <dbReference type="ARBA" id="ARBA00023237"/>
    </source>
</evidence>
<dbReference type="Gene3D" id="2.60.40.1120">
    <property type="entry name" value="Carboxypeptidase-like, regulatory domain"/>
    <property type="match status" value="1"/>
</dbReference>
<keyword evidence="5 9" id="KW-0798">TonB box</keyword>
<evidence type="ECO:0000256" key="8">
    <source>
        <dbReference type="PROSITE-ProRule" id="PRU01360"/>
    </source>
</evidence>
<keyword evidence="2 8" id="KW-0813">Transport</keyword>
<feature type="signal peptide" evidence="10">
    <location>
        <begin position="1"/>
        <end position="22"/>
    </location>
</feature>
<keyword evidence="7 8" id="KW-0998">Cell outer membrane</keyword>
<feature type="domain" description="TonB-dependent receptor plug" evidence="12">
    <location>
        <begin position="133"/>
        <end position="232"/>
    </location>
</feature>
<evidence type="ECO:0000313" key="14">
    <source>
        <dbReference type="Proteomes" id="UP000317593"/>
    </source>
</evidence>
<dbReference type="InterPro" id="IPR012910">
    <property type="entry name" value="Plug_dom"/>
</dbReference>
<dbReference type="AlphaFoldDB" id="A0A521D9K3"/>
<dbReference type="OrthoDB" id="9795928at2"/>
<dbReference type="Pfam" id="PF13715">
    <property type="entry name" value="CarbopepD_reg_2"/>
    <property type="match status" value="1"/>
</dbReference>
<dbReference type="GO" id="GO:0009279">
    <property type="term" value="C:cell outer membrane"/>
    <property type="evidence" value="ECO:0007669"/>
    <property type="project" value="UniProtKB-SubCell"/>
</dbReference>
<dbReference type="Gene3D" id="2.170.130.10">
    <property type="entry name" value="TonB-dependent receptor, plug domain"/>
    <property type="match status" value="1"/>
</dbReference>
<dbReference type="SUPFAM" id="SSF56935">
    <property type="entry name" value="Porins"/>
    <property type="match status" value="1"/>
</dbReference>
<organism evidence="13 14">
    <name type="scientific">Fodinibius sediminis</name>
    <dbReference type="NCBI Taxonomy" id="1214077"/>
    <lineage>
        <taxon>Bacteria</taxon>
        <taxon>Pseudomonadati</taxon>
        <taxon>Balneolota</taxon>
        <taxon>Balneolia</taxon>
        <taxon>Balneolales</taxon>
        <taxon>Balneolaceae</taxon>
        <taxon>Fodinibius</taxon>
    </lineage>
</organism>
<dbReference type="GO" id="GO:0030246">
    <property type="term" value="F:carbohydrate binding"/>
    <property type="evidence" value="ECO:0007669"/>
    <property type="project" value="InterPro"/>
</dbReference>
<keyword evidence="3 8" id="KW-1134">Transmembrane beta strand</keyword>
<comment type="similarity">
    <text evidence="8 9">Belongs to the TonB-dependent receptor family.</text>
</comment>
<evidence type="ECO:0000259" key="12">
    <source>
        <dbReference type="Pfam" id="PF07715"/>
    </source>
</evidence>
<dbReference type="InterPro" id="IPR013784">
    <property type="entry name" value="Carb-bd-like_fold"/>
</dbReference>
<dbReference type="PANTHER" id="PTHR30069">
    <property type="entry name" value="TONB-DEPENDENT OUTER MEMBRANE RECEPTOR"/>
    <property type="match status" value="1"/>
</dbReference>
<evidence type="ECO:0000256" key="1">
    <source>
        <dbReference type="ARBA" id="ARBA00004571"/>
    </source>
</evidence>
<dbReference type="InterPro" id="IPR039426">
    <property type="entry name" value="TonB-dep_rcpt-like"/>
</dbReference>
<evidence type="ECO:0000256" key="9">
    <source>
        <dbReference type="RuleBase" id="RU003357"/>
    </source>
</evidence>
<name>A0A521D9K3_9BACT</name>
<dbReference type="Pfam" id="PF07715">
    <property type="entry name" value="Plug"/>
    <property type="match status" value="1"/>
</dbReference>
<accession>A0A521D9K3</accession>
<keyword evidence="4 8" id="KW-0812">Transmembrane</keyword>
<dbReference type="InterPro" id="IPR036942">
    <property type="entry name" value="Beta-barrel_TonB_sf"/>
</dbReference>
<proteinExistence type="inferred from homology"/>
<evidence type="ECO:0000256" key="2">
    <source>
        <dbReference type="ARBA" id="ARBA00022448"/>
    </source>
</evidence>
<dbReference type="PROSITE" id="PS52016">
    <property type="entry name" value="TONB_DEPENDENT_REC_3"/>
    <property type="match status" value="1"/>
</dbReference>
<dbReference type="PANTHER" id="PTHR30069:SF40">
    <property type="entry name" value="TONB-DEPENDENT RECEPTOR NMB0964-RELATED"/>
    <property type="match status" value="1"/>
</dbReference>
<feature type="domain" description="TonB-dependent receptor-like beta-barrel" evidence="11">
    <location>
        <begin position="308"/>
        <end position="711"/>
    </location>
</feature>
<comment type="subcellular location">
    <subcellularLocation>
        <location evidence="1 8">Cell outer membrane</location>
        <topology evidence="1 8">Multi-pass membrane protein</topology>
    </subcellularLocation>
</comment>
<evidence type="ECO:0000256" key="5">
    <source>
        <dbReference type="ARBA" id="ARBA00023077"/>
    </source>
</evidence>
<dbReference type="Proteomes" id="UP000317593">
    <property type="component" value="Unassembled WGS sequence"/>
</dbReference>
<evidence type="ECO:0000313" key="13">
    <source>
        <dbReference type="EMBL" id="SMO68315.1"/>
    </source>
</evidence>
<dbReference type="Pfam" id="PF00593">
    <property type="entry name" value="TonB_dep_Rec_b-barrel"/>
    <property type="match status" value="1"/>
</dbReference>
<dbReference type="Gene3D" id="2.40.170.20">
    <property type="entry name" value="TonB-dependent receptor, beta-barrel domain"/>
    <property type="match status" value="1"/>
</dbReference>
<dbReference type="GO" id="GO:0015344">
    <property type="term" value="F:siderophore uptake transmembrane transporter activity"/>
    <property type="evidence" value="ECO:0007669"/>
    <property type="project" value="TreeGrafter"/>
</dbReference>
<evidence type="ECO:0000256" key="4">
    <source>
        <dbReference type="ARBA" id="ARBA00022692"/>
    </source>
</evidence>
<reference evidence="13 14" key="1">
    <citation type="submission" date="2017-05" db="EMBL/GenBank/DDBJ databases">
        <authorList>
            <person name="Varghese N."/>
            <person name="Submissions S."/>
        </authorList>
    </citation>
    <scope>NUCLEOTIDE SEQUENCE [LARGE SCALE GENOMIC DNA]</scope>
    <source>
        <strain evidence="13 14">DSM 21194</strain>
    </source>
</reference>
<keyword evidence="6 8" id="KW-0472">Membrane</keyword>
<evidence type="ECO:0000256" key="10">
    <source>
        <dbReference type="SAM" id="SignalP"/>
    </source>
</evidence>
<dbReference type="GO" id="GO:0044718">
    <property type="term" value="P:siderophore transmembrane transport"/>
    <property type="evidence" value="ECO:0007669"/>
    <property type="project" value="TreeGrafter"/>
</dbReference>
<evidence type="ECO:0000259" key="11">
    <source>
        <dbReference type="Pfam" id="PF00593"/>
    </source>
</evidence>
<dbReference type="RefSeq" id="WP_142714638.1">
    <property type="nucleotide sequence ID" value="NZ_FXTH01000009.1"/>
</dbReference>
<dbReference type="InterPro" id="IPR000531">
    <property type="entry name" value="Beta-barrel_TonB"/>
</dbReference>
<evidence type="ECO:0000256" key="6">
    <source>
        <dbReference type="ARBA" id="ARBA00023136"/>
    </source>
</evidence>
<sequence length="742" mass="80846">MRYITLFLSISITLVFSSPAHAQADRNRGTIKGQTIDRETEDPLGFVYLYLEELDRAITAHGDGAFTFNNIPAGEYTLSASRIGYQSVTQVITVNSNETTALTLSLRPSVLNAQAVEVIGTADHASSANLEHASKTIKGADLRQNLGTTLSSTMEEMPGISSRSMGSAPARPIIRGLGGERLLILQDGERTGDVSSQSADHAVTVDPMAAEEIEIARGPAALEYGANAIGGVINVVRNQISPTLPDHLHGTASLEGQSVNTGGVAAVNAGIPLGSSLALNFDGNLRSAQNLKTPEGSLQNSDIFSTNNSVGLSSIHPWGYAGLAGSMYLTNYGIPPDPAGGHEHGVNIEVRKYQTEGRAEITLDNPVFKSVQANLSYKNYYHRELEEDGQIGTEYGLLTTNAKVAVRHQRWGFLEQGKIGFWGEAKDYAVDGTQTPGSDAYSLASFAIEEKNIGALHLEVGARFELSRATPEEQYESSIGRIRERTFYGLATSASAIYDIGSGFFTGATFMHSFRPPSQEELYSEGPHLASYSYEVGNPDLNPERGLGKELFICYKSSSATAEVGVYHNSFNGYIYPRNTGQQSARFPSLNVYQFSGVDARFRGIEFSSQVSFWDHWALTGSMSYTHAQREIETAGWQPLPMIPPLQAHINLKYASGGFHLGGKITIADRQDRTGDFETPTSGYTVAGLFGQYRFESARLLHTISLNADNIFNTTYRNHLSRIKELMPEPARNISILYRMYF</sequence>
<keyword evidence="10" id="KW-0732">Signal</keyword>
<dbReference type="SUPFAM" id="SSF49452">
    <property type="entry name" value="Starch-binding domain-like"/>
    <property type="match status" value="1"/>
</dbReference>
<protein>
    <submittedName>
        <fullName evidence="13">Iron complex outermembrane recepter protein</fullName>
    </submittedName>
</protein>
<evidence type="ECO:0000256" key="3">
    <source>
        <dbReference type="ARBA" id="ARBA00022452"/>
    </source>
</evidence>
<gene>
    <name evidence="13" type="ORF">SAMN06265218_10942</name>
</gene>
<dbReference type="InterPro" id="IPR037066">
    <property type="entry name" value="Plug_dom_sf"/>
</dbReference>
<keyword evidence="14" id="KW-1185">Reference proteome</keyword>
<dbReference type="EMBL" id="FXTH01000009">
    <property type="protein sequence ID" value="SMO68315.1"/>
    <property type="molecule type" value="Genomic_DNA"/>
</dbReference>